<evidence type="ECO:0000313" key="2">
    <source>
        <dbReference type="Proteomes" id="UP000323046"/>
    </source>
</evidence>
<sequence>MAALVPGDQFSLWVFLHSKDGQPFVMNRYGVTGRSVGNQPLGPLEDLQVYATNPHGTYEGKSHGLCRHQKWLSPEHDLLTLRDFVPLYLEDPGHGDWTGSGWCSKCAGYAIRRLNSEQFAHYWTSVQAAHAALYGGHR</sequence>
<name>A0A5P2BAH9_STRVZ</name>
<evidence type="ECO:0000313" key="1">
    <source>
        <dbReference type="EMBL" id="QES27316.1"/>
    </source>
</evidence>
<gene>
    <name evidence="1" type="ORF">DEJ47_13370</name>
</gene>
<accession>A0A5P2BAH9</accession>
<keyword evidence="2" id="KW-1185">Reference proteome</keyword>
<dbReference type="Proteomes" id="UP000323046">
    <property type="component" value="Chromosome"/>
</dbReference>
<proteinExistence type="predicted"/>
<organism evidence="1 2">
    <name type="scientific">Streptomyces venezuelae</name>
    <dbReference type="NCBI Taxonomy" id="54571"/>
    <lineage>
        <taxon>Bacteria</taxon>
        <taxon>Bacillati</taxon>
        <taxon>Actinomycetota</taxon>
        <taxon>Actinomycetes</taxon>
        <taxon>Kitasatosporales</taxon>
        <taxon>Streptomycetaceae</taxon>
        <taxon>Streptomyces</taxon>
    </lineage>
</organism>
<protein>
    <submittedName>
        <fullName evidence="1">Uncharacterized protein</fullName>
    </submittedName>
</protein>
<dbReference type="AlphaFoldDB" id="A0A5P2BAH9"/>
<dbReference type="EMBL" id="CP029193">
    <property type="protein sequence ID" value="QES27316.1"/>
    <property type="molecule type" value="Genomic_DNA"/>
</dbReference>
<reference evidence="1 2" key="1">
    <citation type="submission" date="2018-05" db="EMBL/GenBank/DDBJ databases">
        <title>Streptomyces venezuelae.</title>
        <authorList>
            <person name="Kim W."/>
            <person name="Lee N."/>
            <person name="Cho B.-K."/>
        </authorList>
    </citation>
    <scope>NUCLEOTIDE SEQUENCE [LARGE SCALE GENOMIC DNA]</scope>
    <source>
        <strain evidence="1 2">ATCC 14583</strain>
    </source>
</reference>